<comment type="cofactor">
    <cofactor evidence="1">
        <name>FAD</name>
        <dbReference type="ChEBI" id="CHEBI:57692"/>
    </cofactor>
</comment>
<dbReference type="InterPro" id="IPR036188">
    <property type="entry name" value="FAD/NAD-bd_sf"/>
</dbReference>
<evidence type="ECO:0000256" key="2">
    <source>
        <dbReference type="ARBA" id="ARBA00010790"/>
    </source>
</evidence>
<evidence type="ECO:0000256" key="1">
    <source>
        <dbReference type="ARBA" id="ARBA00001974"/>
    </source>
</evidence>
<sequence length="811" mass="90001">MPQELQLAFGHQVTFAEPFGDGGSIVFYSNTVNLVSHYCSPIDNTYVEMSSDDDILLRMSVRRVENAIVFNSRPSGGPWGQEERIPLQDVFELTDATITFRLQSSTWFILADAIVIASYNSLVQKPATRASYSGNDEHALVFSNPLRVTVAPPPHSYEQAYFPLTPEEVARGSRRRPFDYVIIGSGIGGGVLAADLHEKNKLLTRSRSHFRSQEYAGGVVEIPSDETKRILVIERGGLLFNTHSLNMPRPISLHYDLHEETDSWAGGAVYCLGGRSTVWGLFAPRICDSTFRRGFPEKVYNQLTDSDLQRAEKAMLLSFPQTHRLHRAVTDRLNIHDQSSGLPTTQWEWGRIASQFSDNRNFNFAEGAYSTVDRLLEAGMDDPYGMKSSNFRTLLNSPVDHLGPAPNPDVKNPTKVEYVVVTDSEGETHKIMCENVVIAAGAVDSPAIVLRSIKDQTPSDEPWGKRVSLAFGNEFGSNFGHLTDHPLLYVTLPFFYRNAETQAIVGGMKLQTDIALSENCTVLANISLDTSAFLPRRNVPDSQLPEFVIAFIVPSELNPKNSVELNSEDKPRIRIRHAYRDRDPRDRDPRDRDPQPDRQLDDAKRRVLLNFSIDVMNKIAAALGIQFVRQGRHIPLETVTEQDVYLGEAAPGGIAHEMGSLPMPGHGGAGGVLDSDLKMRSGWSNVYVCDLSVFPYSPAANPSLTLAALSLRLSDHLVPPESLHFQPIVIYNLSPWEVWVLMSTSRVGAQEVNPGPDASTRFRIGSGKSAVWKRSTRETIQIFAHENALSFKAQVVNPGINTLIVEAPPTD</sequence>
<dbReference type="Pfam" id="PF00337">
    <property type="entry name" value="Gal-bind_lectin"/>
    <property type="match status" value="1"/>
</dbReference>
<dbReference type="Gene3D" id="3.50.50.60">
    <property type="entry name" value="FAD/NAD(P)-binding domain"/>
    <property type="match status" value="2"/>
</dbReference>
<accession>A0A8H6YYX1</accession>
<dbReference type="SUPFAM" id="SSF49899">
    <property type="entry name" value="Concanavalin A-like lectins/glucanases"/>
    <property type="match status" value="1"/>
</dbReference>
<proteinExistence type="inferred from homology"/>
<feature type="region of interest" description="Disordered" evidence="6">
    <location>
        <begin position="574"/>
        <end position="601"/>
    </location>
</feature>
<evidence type="ECO:0000313" key="8">
    <source>
        <dbReference type="EMBL" id="KAF7367522.1"/>
    </source>
</evidence>
<reference evidence="8" key="1">
    <citation type="submission" date="2020-05" db="EMBL/GenBank/DDBJ databases">
        <title>Mycena genomes resolve the evolution of fungal bioluminescence.</title>
        <authorList>
            <person name="Tsai I.J."/>
        </authorList>
    </citation>
    <scope>NUCLEOTIDE SEQUENCE</scope>
    <source>
        <strain evidence="8">160909Yilan</strain>
    </source>
</reference>
<dbReference type="GO" id="GO:0016614">
    <property type="term" value="F:oxidoreductase activity, acting on CH-OH group of donors"/>
    <property type="evidence" value="ECO:0007669"/>
    <property type="project" value="InterPro"/>
</dbReference>
<gene>
    <name evidence="8" type="ORF">MSAN_00815200</name>
</gene>
<feature type="domain" description="Galectin" evidence="7">
    <location>
        <begin position="11"/>
        <end position="151"/>
    </location>
</feature>
<comment type="similarity">
    <text evidence="2">Belongs to the GMC oxidoreductase family.</text>
</comment>
<keyword evidence="3" id="KW-0285">Flavoprotein</keyword>
<dbReference type="OrthoDB" id="3018764at2759"/>
<dbReference type="InterPro" id="IPR051473">
    <property type="entry name" value="P2Ox-like"/>
</dbReference>
<dbReference type="Gene3D" id="2.60.120.200">
    <property type="match status" value="1"/>
</dbReference>
<dbReference type="PANTHER" id="PTHR42784:SF1">
    <property type="entry name" value="PYRANOSE 2-OXIDASE"/>
    <property type="match status" value="1"/>
</dbReference>
<dbReference type="InterPro" id="IPR013320">
    <property type="entry name" value="ConA-like_dom_sf"/>
</dbReference>
<evidence type="ECO:0000313" key="9">
    <source>
        <dbReference type="Proteomes" id="UP000623467"/>
    </source>
</evidence>
<dbReference type="Proteomes" id="UP000623467">
    <property type="component" value="Unassembled WGS sequence"/>
</dbReference>
<dbReference type="InterPro" id="IPR007867">
    <property type="entry name" value="GMC_OxRtase_C"/>
</dbReference>
<dbReference type="PROSITE" id="PS51304">
    <property type="entry name" value="GALECTIN"/>
    <property type="match status" value="1"/>
</dbReference>
<evidence type="ECO:0000256" key="4">
    <source>
        <dbReference type="ARBA" id="ARBA00022827"/>
    </source>
</evidence>
<dbReference type="InterPro" id="IPR001079">
    <property type="entry name" value="Galectin_CRD"/>
</dbReference>
<dbReference type="GO" id="GO:0030246">
    <property type="term" value="F:carbohydrate binding"/>
    <property type="evidence" value="ECO:0007669"/>
    <property type="project" value="InterPro"/>
</dbReference>
<keyword evidence="5" id="KW-0560">Oxidoreductase</keyword>
<evidence type="ECO:0000256" key="5">
    <source>
        <dbReference type="ARBA" id="ARBA00023002"/>
    </source>
</evidence>
<evidence type="ECO:0000259" key="7">
    <source>
        <dbReference type="PROSITE" id="PS51304"/>
    </source>
</evidence>
<dbReference type="PANTHER" id="PTHR42784">
    <property type="entry name" value="PYRANOSE 2-OXIDASE"/>
    <property type="match status" value="1"/>
</dbReference>
<evidence type="ECO:0000256" key="6">
    <source>
        <dbReference type="SAM" id="MobiDB-lite"/>
    </source>
</evidence>
<comment type="caution">
    <text evidence="8">The sequence shown here is derived from an EMBL/GenBank/DDBJ whole genome shotgun (WGS) entry which is preliminary data.</text>
</comment>
<dbReference type="AlphaFoldDB" id="A0A8H6YYX1"/>
<evidence type="ECO:0000256" key="3">
    <source>
        <dbReference type="ARBA" id="ARBA00022630"/>
    </source>
</evidence>
<keyword evidence="9" id="KW-1185">Reference proteome</keyword>
<protein>
    <submittedName>
        <fullName evidence="8">FAD/NAD(P)-binding domain-containing protein</fullName>
    </submittedName>
</protein>
<dbReference type="Pfam" id="PF05199">
    <property type="entry name" value="GMC_oxred_C"/>
    <property type="match status" value="1"/>
</dbReference>
<keyword evidence="4" id="KW-0274">FAD</keyword>
<name>A0A8H6YYX1_9AGAR</name>
<organism evidence="8 9">
    <name type="scientific">Mycena sanguinolenta</name>
    <dbReference type="NCBI Taxonomy" id="230812"/>
    <lineage>
        <taxon>Eukaryota</taxon>
        <taxon>Fungi</taxon>
        <taxon>Dikarya</taxon>
        <taxon>Basidiomycota</taxon>
        <taxon>Agaricomycotina</taxon>
        <taxon>Agaricomycetes</taxon>
        <taxon>Agaricomycetidae</taxon>
        <taxon>Agaricales</taxon>
        <taxon>Marasmiineae</taxon>
        <taxon>Mycenaceae</taxon>
        <taxon>Mycena</taxon>
    </lineage>
</organism>
<dbReference type="EMBL" id="JACAZH010000005">
    <property type="protein sequence ID" value="KAF7367522.1"/>
    <property type="molecule type" value="Genomic_DNA"/>
</dbReference>
<dbReference type="SUPFAM" id="SSF51905">
    <property type="entry name" value="FAD/NAD(P)-binding domain"/>
    <property type="match status" value="1"/>
</dbReference>